<proteinExistence type="predicted"/>
<evidence type="ECO:0000256" key="1">
    <source>
        <dbReference type="ARBA" id="ARBA00011360"/>
    </source>
</evidence>
<feature type="domain" description="Ig-like" evidence="5">
    <location>
        <begin position="357"/>
        <end position="457"/>
    </location>
</feature>
<keyword evidence="3" id="KW-0812">Transmembrane</keyword>
<name>A0A5B7FSV8_PORTR</name>
<dbReference type="PROSITE" id="PS50835">
    <property type="entry name" value="IG_LIKE"/>
    <property type="match status" value="1"/>
</dbReference>
<evidence type="ECO:0000313" key="6">
    <source>
        <dbReference type="EMBL" id="MPC48369.1"/>
    </source>
</evidence>
<dbReference type="InterPro" id="IPR036179">
    <property type="entry name" value="Ig-like_dom_sf"/>
</dbReference>
<evidence type="ECO:0000256" key="3">
    <source>
        <dbReference type="SAM" id="Phobius"/>
    </source>
</evidence>
<feature type="signal peptide" evidence="4">
    <location>
        <begin position="1"/>
        <end position="19"/>
    </location>
</feature>
<evidence type="ECO:0000256" key="2">
    <source>
        <dbReference type="ARBA" id="ARBA00019671"/>
    </source>
</evidence>
<organism evidence="6 7">
    <name type="scientific">Portunus trituberculatus</name>
    <name type="common">Swimming crab</name>
    <name type="synonym">Neptunus trituberculatus</name>
    <dbReference type="NCBI Taxonomy" id="210409"/>
    <lineage>
        <taxon>Eukaryota</taxon>
        <taxon>Metazoa</taxon>
        <taxon>Ecdysozoa</taxon>
        <taxon>Arthropoda</taxon>
        <taxon>Crustacea</taxon>
        <taxon>Multicrustacea</taxon>
        <taxon>Malacostraca</taxon>
        <taxon>Eumalacostraca</taxon>
        <taxon>Eucarida</taxon>
        <taxon>Decapoda</taxon>
        <taxon>Pleocyemata</taxon>
        <taxon>Brachyura</taxon>
        <taxon>Eubrachyura</taxon>
        <taxon>Portunoidea</taxon>
        <taxon>Portunidae</taxon>
        <taxon>Portuninae</taxon>
        <taxon>Portunus</taxon>
    </lineage>
</organism>
<dbReference type="PRINTS" id="PR01832">
    <property type="entry name" value="VEGFRECEPTOR"/>
</dbReference>
<comment type="subunit">
    <text evidence="1">Forms a complex composed of PDGFRL, TNK2 and GRB2.</text>
</comment>
<feature type="transmembrane region" description="Helical" evidence="3">
    <location>
        <begin position="488"/>
        <end position="509"/>
    </location>
</feature>
<evidence type="ECO:0000256" key="4">
    <source>
        <dbReference type="SAM" id="SignalP"/>
    </source>
</evidence>
<keyword evidence="3" id="KW-1133">Transmembrane helix</keyword>
<gene>
    <name evidence="6" type="primary">kdrl</name>
    <name evidence="6" type="ORF">E2C01_042140</name>
</gene>
<dbReference type="SUPFAM" id="SSF48726">
    <property type="entry name" value="Immunoglobulin"/>
    <property type="match status" value="3"/>
</dbReference>
<dbReference type="InterPro" id="IPR013783">
    <property type="entry name" value="Ig-like_fold"/>
</dbReference>
<keyword evidence="3" id="KW-0472">Membrane</keyword>
<dbReference type="InterPro" id="IPR007110">
    <property type="entry name" value="Ig-like_dom"/>
</dbReference>
<evidence type="ECO:0000313" key="7">
    <source>
        <dbReference type="Proteomes" id="UP000324222"/>
    </source>
</evidence>
<keyword evidence="6" id="KW-0675">Receptor</keyword>
<dbReference type="Proteomes" id="UP000324222">
    <property type="component" value="Unassembled WGS sequence"/>
</dbReference>
<keyword evidence="4" id="KW-0732">Signal</keyword>
<dbReference type="PANTHER" id="PTHR15360:SF4">
    <property type="entry name" value="PROTEIN KINASE DOMAIN-CONTAINING PROTEIN"/>
    <property type="match status" value="1"/>
</dbReference>
<dbReference type="PANTHER" id="PTHR15360">
    <property type="entry name" value="PLATELET-DERIVED GROWTH FACTOR RECEPTOR LIKE"/>
    <property type="match status" value="1"/>
</dbReference>
<dbReference type="InterPro" id="IPR003599">
    <property type="entry name" value="Ig_sub"/>
</dbReference>
<feature type="transmembrane region" description="Helical" evidence="3">
    <location>
        <begin position="459"/>
        <end position="481"/>
    </location>
</feature>
<dbReference type="Gene3D" id="2.60.40.10">
    <property type="entry name" value="Immunoglobulins"/>
    <property type="match status" value="3"/>
</dbReference>
<feature type="chain" id="PRO_5022959908" description="Platelet-derived growth factor receptor-like protein" evidence="4">
    <location>
        <begin position="20"/>
        <end position="559"/>
    </location>
</feature>
<sequence length="559" mass="62437">MKALLCVCVCVCCLISASSLQLPAEYAEIVSEEQDEAAYPHVSTLTVTETERGDTGFYRCHYDAYNSLKGDFDNVASTYLYVYDGEHDFVESRALSHKPVSTNQKLVLDCRTTLPTTTLQLMKGAVPMDLSDTHRVRWDPKIGFTLLSLTVHDTAIYECRSESTDEKQQYYVLVSPTSSLDDPIIDEFPDPHYTIGHPFSLNCTVAKGQLQPMLSWSYPNTAAVSATLGPEYNAEVFGTTLILTLDLSSTDKLEPYVRIASMDKIRVEEGNETQIKWRAEVSSYPPDPIIVYRDWHGNVLTESERIKIYSTPNSAYHWFVIQNFTASDFGQYTVTATTTNKAASSNASVVFEIRSAPKVELQNVERYVWPQTRLQVVCHVQGFPLPSIQWEFQPCVDGLSCSPYEAIKVHEGSLSYPQPGNVVKSLSSLTAKSSGFLRCVANNTLGSHNTTGPVTVSGMALGVLWCFWGVFGVLCGCYGVVVVFPGVFWVLWGCCGVSWGVFRVIWVFLRCFGNMQGCFEVFWCVVSCLEVILVCFELFWDYFGVLYYLSALFSLFLGA</sequence>
<dbReference type="OrthoDB" id="3256376at2759"/>
<protein>
    <recommendedName>
        <fullName evidence="2">Platelet-derived growth factor receptor-like protein</fullName>
    </recommendedName>
</protein>
<dbReference type="SMART" id="SM00409">
    <property type="entry name" value="IG"/>
    <property type="match status" value="3"/>
</dbReference>
<feature type="transmembrane region" description="Helical" evidence="3">
    <location>
        <begin position="521"/>
        <end position="540"/>
    </location>
</feature>
<evidence type="ECO:0000259" key="5">
    <source>
        <dbReference type="PROSITE" id="PS50835"/>
    </source>
</evidence>
<keyword evidence="7" id="KW-1185">Reference proteome</keyword>
<reference evidence="6 7" key="1">
    <citation type="submission" date="2019-05" db="EMBL/GenBank/DDBJ databases">
        <title>Another draft genome of Portunus trituberculatus and its Hox gene families provides insights of decapod evolution.</title>
        <authorList>
            <person name="Jeong J.-H."/>
            <person name="Song I."/>
            <person name="Kim S."/>
            <person name="Choi T."/>
            <person name="Kim D."/>
            <person name="Ryu S."/>
            <person name="Kim W."/>
        </authorList>
    </citation>
    <scope>NUCLEOTIDE SEQUENCE [LARGE SCALE GENOMIC DNA]</scope>
    <source>
        <tissue evidence="6">Muscle</tissue>
    </source>
</reference>
<comment type="caution">
    <text evidence="6">The sequence shown here is derived from an EMBL/GenBank/DDBJ whole genome shotgun (WGS) entry which is preliminary data.</text>
</comment>
<dbReference type="AlphaFoldDB" id="A0A5B7FSV8"/>
<dbReference type="EMBL" id="VSRR010008249">
    <property type="protein sequence ID" value="MPC48369.1"/>
    <property type="molecule type" value="Genomic_DNA"/>
</dbReference>
<dbReference type="InterPro" id="IPR042495">
    <property type="entry name" value="PDGFRL"/>
</dbReference>
<accession>A0A5B7FSV8</accession>